<gene>
    <name evidence="7" type="primary">fliA_2</name>
    <name evidence="7" type="ORF">CLPUN_17110</name>
</gene>
<organism evidence="7 8">
    <name type="scientific">Clostridium puniceum</name>
    <dbReference type="NCBI Taxonomy" id="29367"/>
    <lineage>
        <taxon>Bacteria</taxon>
        <taxon>Bacillati</taxon>
        <taxon>Bacillota</taxon>
        <taxon>Clostridia</taxon>
        <taxon>Eubacteriales</taxon>
        <taxon>Clostridiaceae</taxon>
        <taxon>Clostridium</taxon>
    </lineage>
</organism>
<keyword evidence="1" id="KW-0805">Transcription regulation</keyword>
<feature type="domain" description="RNA polymerase sigma-70 region 2" evidence="5">
    <location>
        <begin position="25"/>
        <end position="75"/>
    </location>
</feature>
<sequence length="187" mass="21506">MINLEEYLCEAKIVALTYRKKMWYKYTFDELYSAACIGLIKARDTYRDDKGTCFKTWASRKIRWSVCDYITSDKRFNEKKGAAYGSVIISLNYEDNDLSEGIIGAISFEDELLIKVMVDRALESLDERSRKVINLIYYRGLTYKEAGEKLKVSESTICKIIKTSLSVMKSSIESKKPQGCCRAIQMA</sequence>
<dbReference type="InterPro" id="IPR007630">
    <property type="entry name" value="RNA_pol_sigma70_r4"/>
</dbReference>
<evidence type="ECO:0000259" key="5">
    <source>
        <dbReference type="Pfam" id="PF04542"/>
    </source>
</evidence>
<dbReference type="CDD" id="cd06171">
    <property type="entry name" value="Sigma70_r4"/>
    <property type="match status" value="1"/>
</dbReference>
<comment type="caution">
    <text evidence="7">The sequence shown here is derived from an EMBL/GenBank/DDBJ whole genome shotgun (WGS) entry which is preliminary data.</text>
</comment>
<evidence type="ECO:0000256" key="3">
    <source>
        <dbReference type="ARBA" id="ARBA00023125"/>
    </source>
</evidence>
<dbReference type="EMBL" id="LZZM01000111">
    <property type="protein sequence ID" value="OOM79121.1"/>
    <property type="molecule type" value="Genomic_DNA"/>
</dbReference>
<name>A0A1S8TN23_9CLOT</name>
<protein>
    <submittedName>
        <fullName evidence="7">RNA polymerase sigma factor FliA</fullName>
    </submittedName>
</protein>
<dbReference type="InterPro" id="IPR013325">
    <property type="entry name" value="RNA_pol_sigma_r2"/>
</dbReference>
<keyword evidence="2" id="KW-0731">Sigma factor</keyword>
<dbReference type="Pfam" id="PF04545">
    <property type="entry name" value="Sigma70_r4"/>
    <property type="match status" value="1"/>
</dbReference>
<evidence type="ECO:0000256" key="4">
    <source>
        <dbReference type="ARBA" id="ARBA00023163"/>
    </source>
</evidence>
<dbReference type="PANTHER" id="PTHR30385">
    <property type="entry name" value="SIGMA FACTOR F FLAGELLAR"/>
    <property type="match status" value="1"/>
</dbReference>
<dbReference type="InterPro" id="IPR013324">
    <property type="entry name" value="RNA_pol_sigma_r3/r4-like"/>
</dbReference>
<dbReference type="OrthoDB" id="1067148at2"/>
<accession>A0A1S8TN23</accession>
<feature type="domain" description="RNA polymerase sigma-70 region 4" evidence="6">
    <location>
        <begin position="121"/>
        <end position="167"/>
    </location>
</feature>
<dbReference type="SUPFAM" id="SSF88946">
    <property type="entry name" value="Sigma2 domain of RNA polymerase sigma factors"/>
    <property type="match status" value="1"/>
</dbReference>
<dbReference type="NCBIfam" id="TIGR02937">
    <property type="entry name" value="sigma70-ECF"/>
    <property type="match status" value="1"/>
</dbReference>
<evidence type="ECO:0000256" key="2">
    <source>
        <dbReference type="ARBA" id="ARBA00023082"/>
    </source>
</evidence>
<dbReference type="RefSeq" id="WP_077846882.1">
    <property type="nucleotide sequence ID" value="NZ_LZZM01000111.1"/>
</dbReference>
<keyword evidence="4" id="KW-0804">Transcription</keyword>
<keyword evidence="3" id="KW-0238">DNA-binding</keyword>
<dbReference type="AlphaFoldDB" id="A0A1S8TN23"/>
<dbReference type="InterPro" id="IPR014284">
    <property type="entry name" value="RNA_pol_sigma-70_dom"/>
</dbReference>
<evidence type="ECO:0000313" key="8">
    <source>
        <dbReference type="Proteomes" id="UP000190890"/>
    </source>
</evidence>
<evidence type="ECO:0000313" key="7">
    <source>
        <dbReference type="EMBL" id="OOM79121.1"/>
    </source>
</evidence>
<evidence type="ECO:0000256" key="1">
    <source>
        <dbReference type="ARBA" id="ARBA00023015"/>
    </source>
</evidence>
<dbReference type="GO" id="GO:0003677">
    <property type="term" value="F:DNA binding"/>
    <property type="evidence" value="ECO:0007669"/>
    <property type="project" value="UniProtKB-KW"/>
</dbReference>
<dbReference type="GO" id="GO:0016987">
    <property type="term" value="F:sigma factor activity"/>
    <property type="evidence" value="ECO:0007669"/>
    <property type="project" value="UniProtKB-KW"/>
</dbReference>
<reference evidence="7 8" key="1">
    <citation type="submission" date="2016-05" db="EMBL/GenBank/DDBJ databases">
        <title>Microbial solvent formation.</title>
        <authorList>
            <person name="Poehlein A."/>
            <person name="Montoya Solano J.D."/>
            <person name="Flitsch S."/>
            <person name="Krabben P."/>
            <person name="Duerre P."/>
            <person name="Daniel R."/>
        </authorList>
    </citation>
    <scope>NUCLEOTIDE SEQUENCE [LARGE SCALE GENOMIC DNA]</scope>
    <source>
        <strain evidence="7 8">DSM 2619</strain>
    </source>
</reference>
<dbReference type="STRING" id="29367.CLPUN_17110"/>
<proteinExistence type="predicted"/>
<dbReference type="Gene3D" id="1.10.1740.10">
    <property type="match status" value="1"/>
</dbReference>
<evidence type="ECO:0000259" key="6">
    <source>
        <dbReference type="Pfam" id="PF04545"/>
    </source>
</evidence>
<dbReference type="Proteomes" id="UP000190890">
    <property type="component" value="Unassembled WGS sequence"/>
</dbReference>
<dbReference type="Gene3D" id="1.20.140.160">
    <property type="match status" value="1"/>
</dbReference>
<dbReference type="GO" id="GO:0006352">
    <property type="term" value="P:DNA-templated transcription initiation"/>
    <property type="evidence" value="ECO:0007669"/>
    <property type="project" value="InterPro"/>
</dbReference>
<dbReference type="InterPro" id="IPR007627">
    <property type="entry name" value="RNA_pol_sigma70_r2"/>
</dbReference>
<keyword evidence="8" id="KW-1185">Reference proteome</keyword>
<dbReference type="Pfam" id="PF04542">
    <property type="entry name" value="Sigma70_r2"/>
    <property type="match status" value="1"/>
</dbReference>
<dbReference type="SUPFAM" id="SSF88659">
    <property type="entry name" value="Sigma3 and sigma4 domains of RNA polymerase sigma factors"/>
    <property type="match status" value="1"/>
</dbReference>